<proteinExistence type="predicted"/>
<dbReference type="EMBL" id="SAWY01000027">
    <property type="protein sequence ID" value="TPH13842.1"/>
    <property type="molecule type" value="Genomic_DNA"/>
</dbReference>
<keyword evidence="1" id="KW-0812">Transmembrane</keyword>
<dbReference type="Proteomes" id="UP000315303">
    <property type="component" value="Unassembled WGS sequence"/>
</dbReference>
<protein>
    <recommendedName>
        <fullName evidence="4">DUF805 domain-containing protein</fullName>
    </recommendedName>
</protein>
<evidence type="ECO:0000256" key="1">
    <source>
        <dbReference type="SAM" id="Phobius"/>
    </source>
</evidence>
<feature type="transmembrane region" description="Helical" evidence="1">
    <location>
        <begin position="43"/>
        <end position="60"/>
    </location>
</feature>
<feature type="transmembrane region" description="Helical" evidence="1">
    <location>
        <begin position="202"/>
        <end position="220"/>
    </location>
</feature>
<dbReference type="OrthoDB" id="6396106at2"/>
<evidence type="ECO:0000313" key="3">
    <source>
        <dbReference type="Proteomes" id="UP000315303"/>
    </source>
</evidence>
<feature type="transmembrane region" description="Helical" evidence="1">
    <location>
        <begin position="96"/>
        <end position="112"/>
    </location>
</feature>
<evidence type="ECO:0000313" key="2">
    <source>
        <dbReference type="EMBL" id="TPH13842.1"/>
    </source>
</evidence>
<keyword evidence="1" id="KW-0472">Membrane</keyword>
<dbReference type="RefSeq" id="WP_140603925.1">
    <property type="nucleotide sequence ID" value="NZ_SAWY01000027.1"/>
</dbReference>
<organism evidence="2 3">
    <name type="scientific">Litorilituus lipolyticus</name>
    <dbReference type="NCBI Taxonomy" id="2491017"/>
    <lineage>
        <taxon>Bacteria</taxon>
        <taxon>Pseudomonadati</taxon>
        <taxon>Pseudomonadota</taxon>
        <taxon>Gammaproteobacteria</taxon>
        <taxon>Alteromonadales</taxon>
        <taxon>Colwelliaceae</taxon>
        <taxon>Litorilituus</taxon>
    </lineage>
</organism>
<evidence type="ECO:0008006" key="4">
    <source>
        <dbReference type="Google" id="ProtNLM"/>
    </source>
</evidence>
<name>A0A502KQM2_9GAMM</name>
<accession>A0A502KQM2</accession>
<feature type="transmembrane region" description="Helical" evidence="1">
    <location>
        <begin position="72"/>
        <end position="90"/>
    </location>
</feature>
<keyword evidence="1" id="KW-1133">Transmembrane helix</keyword>
<sequence>MQFFQSIICLKGLDNRSRFSTIAFSSLFGFFLLANVFSDYFVLNVLILIVTCAMLTLSTIRRLHDAKLNSNWRYIPGVVFVVSGITILLLNNTSSFWLLLLPTLPCALLLTYPSKQRNNQYILGYLGPVDLSAFKDVHLATHNTSQRIEPILNGDTTDSSQHILETTPEAFSEGYEDGSIDNSVNQFDFGELVRIKFLQNKALQKGLLIIIVIIIISVVADKLFSKSPSNEADNQVTEDITKPLETISNTAFSSGDLQQPLNMPDNFDLYQTIHQGITVHWQADEVVNGPLWALATAKGDKSCQVIRFNKGKPIRTVSVDIENNIDYYANFSPLDSQELVKALAIRGNFSLCGYTFSLKGSQAALGKNKAYADLLD</sequence>
<keyword evidence="3" id="KW-1185">Reference proteome</keyword>
<comment type="caution">
    <text evidence="2">The sequence shown here is derived from an EMBL/GenBank/DDBJ whole genome shotgun (WGS) entry which is preliminary data.</text>
</comment>
<gene>
    <name evidence="2" type="ORF">EPA86_11965</name>
</gene>
<dbReference type="AlphaFoldDB" id="A0A502KQM2"/>
<feature type="transmembrane region" description="Helical" evidence="1">
    <location>
        <begin position="21"/>
        <end position="37"/>
    </location>
</feature>
<reference evidence="2 3" key="1">
    <citation type="submission" date="2019-01" db="EMBL/GenBank/DDBJ databases">
        <title>Litorilituus lipolytica sp. nov., isolated from intertidal sand of the Yellow Sea in China.</title>
        <authorList>
            <person name="Liu A."/>
        </authorList>
    </citation>
    <scope>NUCLEOTIDE SEQUENCE [LARGE SCALE GENOMIC DNA]</scope>
    <source>
        <strain evidence="2 3">RZ04</strain>
    </source>
</reference>